<dbReference type="Pfam" id="PF07330">
    <property type="entry name" value="DUF1467"/>
    <property type="match status" value="1"/>
</dbReference>
<comment type="caution">
    <text evidence="2">The sequence shown here is derived from an EMBL/GenBank/DDBJ whole genome shotgun (WGS) entry which is preliminary data.</text>
</comment>
<dbReference type="EMBL" id="QFYS01000001">
    <property type="protein sequence ID" value="RAK68963.1"/>
    <property type="molecule type" value="Genomic_DNA"/>
</dbReference>
<accession>A0A328BPE2</accession>
<keyword evidence="1" id="KW-1133">Transmembrane helix</keyword>
<proteinExistence type="predicted"/>
<dbReference type="RefSeq" id="WP_111274455.1">
    <property type="nucleotide sequence ID" value="NZ_QFYS01000001.1"/>
</dbReference>
<dbReference type="Proteomes" id="UP000249524">
    <property type="component" value="Unassembled WGS sequence"/>
</dbReference>
<evidence type="ECO:0000256" key="1">
    <source>
        <dbReference type="SAM" id="Phobius"/>
    </source>
</evidence>
<evidence type="ECO:0000313" key="3">
    <source>
        <dbReference type="Proteomes" id="UP000249524"/>
    </source>
</evidence>
<dbReference type="OrthoDB" id="9804637at2"/>
<dbReference type="AlphaFoldDB" id="A0A328BPE2"/>
<name>A0A328BPE2_9CAUL</name>
<dbReference type="InterPro" id="IPR009935">
    <property type="entry name" value="DUF1467"/>
</dbReference>
<keyword evidence="3" id="KW-1185">Reference proteome</keyword>
<protein>
    <submittedName>
        <fullName evidence="2">DUF1467 domain-containing protein</fullName>
    </submittedName>
</protein>
<organism evidence="2 3">
    <name type="scientific">Phenylobacterium kunshanense</name>
    <dbReference type="NCBI Taxonomy" id="1445034"/>
    <lineage>
        <taxon>Bacteria</taxon>
        <taxon>Pseudomonadati</taxon>
        <taxon>Pseudomonadota</taxon>
        <taxon>Alphaproteobacteria</taxon>
        <taxon>Caulobacterales</taxon>
        <taxon>Caulobacteraceae</taxon>
        <taxon>Phenylobacterium</taxon>
    </lineage>
</organism>
<feature type="transmembrane region" description="Helical" evidence="1">
    <location>
        <begin position="7"/>
        <end position="26"/>
    </location>
</feature>
<sequence>MGVFTSIAIFFTIWWTVLFMVLPWGVQSHADAGVKVPGGGEPGSPVNPKLKQKFLITTAISVVVFAILWLVLTLGLIKLPPLR</sequence>
<reference evidence="2 3" key="1">
    <citation type="submission" date="2018-05" db="EMBL/GenBank/DDBJ databases">
        <authorList>
            <person name="Lanie J.A."/>
            <person name="Ng W.-L."/>
            <person name="Kazmierczak K.M."/>
            <person name="Andrzejewski T.M."/>
            <person name="Davidsen T.M."/>
            <person name="Wayne K.J."/>
            <person name="Tettelin H."/>
            <person name="Glass J.I."/>
            <person name="Rusch D."/>
            <person name="Podicherti R."/>
            <person name="Tsui H.-C.T."/>
            <person name="Winkler M.E."/>
        </authorList>
    </citation>
    <scope>NUCLEOTIDE SEQUENCE [LARGE SCALE GENOMIC DNA]</scope>
    <source>
        <strain evidence="2 3">BUT-10</strain>
    </source>
</reference>
<evidence type="ECO:0000313" key="2">
    <source>
        <dbReference type="EMBL" id="RAK68963.1"/>
    </source>
</evidence>
<keyword evidence="1" id="KW-0472">Membrane</keyword>
<feature type="transmembrane region" description="Helical" evidence="1">
    <location>
        <begin position="54"/>
        <end position="77"/>
    </location>
</feature>
<keyword evidence="1" id="KW-0812">Transmembrane</keyword>
<gene>
    <name evidence="2" type="ORF">DJ019_02835</name>
</gene>